<accession>A0A8J9WF50</accession>
<proteinExistence type="predicted"/>
<dbReference type="KEGG" id="vg:80554548"/>
<evidence type="ECO:0000256" key="1">
    <source>
        <dbReference type="SAM" id="Phobius"/>
    </source>
</evidence>
<keyword evidence="1" id="KW-0472">Membrane</keyword>
<name>A0A8J9WF50_9VIRU</name>
<dbReference type="RefSeq" id="YP_010840869.1">
    <property type="nucleotide sequence ID" value="NC_079088.1"/>
</dbReference>
<evidence type="ECO:0000313" key="3">
    <source>
        <dbReference type="Proteomes" id="UP001156763"/>
    </source>
</evidence>
<protein>
    <submittedName>
        <fullName evidence="2">Glycoprotein</fullName>
    </submittedName>
</protein>
<feature type="transmembrane region" description="Helical" evidence="1">
    <location>
        <begin position="7"/>
        <end position="26"/>
    </location>
</feature>
<feature type="transmembrane region" description="Helical" evidence="1">
    <location>
        <begin position="184"/>
        <end position="203"/>
    </location>
</feature>
<keyword evidence="3" id="KW-1185">Reference proteome</keyword>
<keyword evidence="1" id="KW-1133">Transmembrane helix</keyword>
<gene>
    <name evidence="2" type="primary">P2</name>
</gene>
<evidence type="ECO:0000313" key="2">
    <source>
        <dbReference type="EMBL" id="BCO17109.1"/>
    </source>
</evidence>
<sequence>MNMVIDKFYTIFFIFFILQIIDMMILKEMKDDSKIGVIREKREFDCESYFVLDNEIQLCFKDDSIKLIYSDEMTLVKENCFITENDIFSFVCNGERMTKVKPVNQTCFVNSHTLCKNFFYLRRIFYFVLIHIVMRILKEPFLILTHFTLNLFSKNECQKCKSKYIFSHSSCCDKNTHKSSENLVLYYILIIIVSISLFFNPAMASPVRYEETMYKKYNGLTELKVLDKENIVQKIEQGLDDIKITVLSSLIEYKLEYSHDVGSIDSSMIADHDYFCVDRVNSCRNKYKSNVVEGNYFQFQKPHDKMVCPFSTAMVCGYCESKVKKLGEIYRLTDIKPKIEFLVETHNNTIFIRIDKSGFDFSNEILTIEKVELNPVESTDLYFIKDNKVYTGQICNSPDDNCFGDIIIQDGKTIARYEPQVIDDPETGLGIFLKQCIKSNEFNYNNLKLTKISKISLNNSFEFLADYNFGHFNFYFNGSYFLTDMECMTKKKVIDIAVSGCYDCQSGYSVRVKVSEKNCGTVVCNFDGVTRKFYIKNSDKVLHEFTVHETIIINCNGYQKIVKLTKDNSYHDFQIHEYGHYDQDANTIDAIKNIVSFSLPNFKLLFSLIFLFLIAVFGVLHELKQFKQHSNRLIKLRKDGYIITEADEHSLVMRPHQ</sequence>
<feature type="transmembrane region" description="Helical" evidence="1">
    <location>
        <begin position="118"/>
        <end position="137"/>
    </location>
</feature>
<organism evidence="2 3">
    <name type="scientific">Japanese star anise ringspot-associated virus</name>
    <dbReference type="NCBI Taxonomy" id="2798807"/>
    <lineage>
        <taxon>Viruses</taxon>
        <taxon>Riboviria</taxon>
        <taxon>Orthornavirae</taxon>
        <taxon>Negarnaviricota</taxon>
        <taxon>Polyploviricotina</taxon>
        <taxon>Bunyaviricetes</taxon>
        <taxon>Elliovirales</taxon>
        <taxon>Fimoviridae</taxon>
        <taxon>Emaravirus</taxon>
        <taxon>Emaravirus illicii</taxon>
    </lineage>
</organism>
<feature type="transmembrane region" description="Helical" evidence="1">
    <location>
        <begin position="604"/>
        <end position="623"/>
    </location>
</feature>
<dbReference type="EMBL" id="LC597438">
    <property type="protein sequence ID" value="BCO17109.1"/>
    <property type="molecule type" value="Viral_cRNA"/>
</dbReference>
<reference evidence="2 3" key="1">
    <citation type="journal article" date="2022" name="J. Gen. Plant Pathol.">
        <title>Japanese star anise ringspot-associated virus is a distinct emaravirus transmitted by the eriophyid mite (the family Diptilomiopidae).</title>
        <authorList>
            <person name="Shimomoto Y."/>
            <person name="Okada T."/>
            <person name="Ikeda K."/>
            <person name="Tatara A."/>
            <person name="Hasegawa Y."/>
            <person name="Yanagisawa H."/>
            <person name="Takeyama S."/>
            <person name="Hayashi K."/>
            <person name="Yano K."/>
            <person name="Morita Y."/>
            <person name="Kubota K."/>
        </authorList>
    </citation>
    <scope>NUCLEOTIDE SEQUENCE [LARGE SCALE GENOMIC DNA]</scope>
    <source>
        <strain evidence="2">Igeno_June_2019</strain>
    </source>
</reference>
<dbReference type="GeneID" id="80554548"/>
<dbReference type="Proteomes" id="UP001156763">
    <property type="component" value="Genome"/>
</dbReference>
<keyword evidence="1" id="KW-0812">Transmembrane</keyword>